<reference evidence="2 3" key="1">
    <citation type="journal article" date="2020" name="bioRxiv">
        <title>Sequence and annotation of 42 cannabis genomes reveals extensive copy number variation in cannabinoid synthesis and pathogen resistance genes.</title>
        <authorList>
            <person name="Mckernan K.J."/>
            <person name="Helbert Y."/>
            <person name="Kane L.T."/>
            <person name="Ebling H."/>
            <person name="Zhang L."/>
            <person name="Liu B."/>
            <person name="Eaton Z."/>
            <person name="Mclaughlin S."/>
            <person name="Kingan S."/>
            <person name="Baybayan P."/>
            <person name="Concepcion G."/>
            <person name="Jordan M."/>
            <person name="Riva A."/>
            <person name="Barbazuk W."/>
            <person name="Harkins T."/>
        </authorList>
    </citation>
    <scope>NUCLEOTIDE SEQUENCE [LARGE SCALE GENOMIC DNA]</scope>
    <source>
        <strain evidence="3">cv. Jamaican Lion 4</strain>
        <tissue evidence="2">Leaf</tissue>
    </source>
</reference>
<keyword evidence="1" id="KW-0732">Signal</keyword>
<gene>
    <name evidence="2" type="ORF">G4B88_000290</name>
</gene>
<protein>
    <recommendedName>
        <fullName evidence="4">Desiccation-related protein PCC13-62</fullName>
    </recommendedName>
</protein>
<dbReference type="PANTHER" id="PTHR31694">
    <property type="entry name" value="DESICCATION-LIKE PROTEIN"/>
    <property type="match status" value="1"/>
</dbReference>
<organism evidence="2 3">
    <name type="scientific">Cannabis sativa</name>
    <name type="common">Hemp</name>
    <name type="synonym">Marijuana</name>
    <dbReference type="NCBI Taxonomy" id="3483"/>
    <lineage>
        <taxon>Eukaryota</taxon>
        <taxon>Viridiplantae</taxon>
        <taxon>Streptophyta</taxon>
        <taxon>Embryophyta</taxon>
        <taxon>Tracheophyta</taxon>
        <taxon>Spermatophyta</taxon>
        <taxon>Magnoliopsida</taxon>
        <taxon>eudicotyledons</taxon>
        <taxon>Gunneridae</taxon>
        <taxon>Pentapetalae</taxon>
        <taxon>rosids</taxon>
        <taxon>fabids</taxon>
        <taxon>Rosales</taxon>
        <taxon>Cannabaceae</taxon>
        <taxon>Cannabis</taxon>
    </lineage>
</organism>
<dbReference type="EMBL" id="JAATIQ010000997">
    <property type="protein sequence ID" value="KAF4346475.1"/>
    <property type="molecule type" value="Genomic_DNA"/>
</dbReference>
<evidence type="ECO:0000313" key="2">
    <source>
        <dbReference type="EMBL" id="KAF4346475.1"/>
    </source>
</evidence>
<evidence type="ECO:0008006" key="4">
    <source>
        <dbReference type="Google" id="ProtNLM"/>
    </source>
</evidence>
<evidence type="ECO:0000256" key="1">
    <source>
        <dbReference type="SAM" id="SignalP"/>
    </source>
</evidence>
<dbReference type="Pfam" id="PF13668">
    <property type="entry name" value="Ferritin_2"/>
    <property type="match status" value="2"/>
</dbReference>
<accession>A0A7J6DK48</accession>
<dbReference type="InterPro" id="IPR052965">
    <property type="entry name" value="Pigment-catalase-like"/>
</dbReference>
<dbReference type="PANTHER" id="PTHR31694:SF12">
    <property type="entry name" value="DESICCATION-LIKE PROTEIN"/>
    <property type="match status" value="1"/>
</dbReference>
<proteinExistence type="predicted"/>
<feature type="signal peptide" evidence="1">
    <location>
        <begin position="1"/>
        <end position="30"/>
    </location>
</feature>
<evidence type="ECO:0000313" key="3">
    <source>
        <dbReference type="Proteomes" id="UP000583929"/>
    </source>
</evidence>
<keyword evidence="3" id="KW-1185">Reference proteome</keyword>
<dbReference type="Proteomes" id="UP000583929">
    <property type="component" value="Unassembled WGS sequence"/>
</dbReference>
<feature type="chain" id="PRO_5029460610" description="Desiccation-related protein PCC13-62" evidence="1">
    <location>
        <begin position="31"/>
        <end position="619"/>
    </location>
</feature>
<dbReference type="AlphaFoldDB" id="A0A7J6DK48"/>
<comment type="caution">
    <text evidence="2">The sequence shown here is derived from an EMBL/GenBank/DDBJ whole genome shotgun (WGS) entry which is preliminary data.</text>
</comment>
<sequence>MSMSMSSHMGSMASSIVAFVLVLLLPKYLANNNNIGSTSVLNSDVDLLEFPLNLEFLETEFFLYGALGYGLDRVAPHLTKGGPPPVGATKANLDNITADIITQFGFQEVGHLRAIQHTVKGFPRPLLNLSSSVFAGVIKDAFGREITPPFDPYRNSLNFLIASYLVPYVGLTGYVGTNPNLNKPTSRSLLAGLLGVESGQDAVIRALLYERKEMTVEPYNITVAEFTERISELRNRLGRTDVTDEGLVVPIDLGAEGKVSGNVLSANQDSLSYGRTPAEILRIVYGNGNEGVAGGFFPKGANGRIARSYLVSSMRMSSHMGSMASSIVAFMLVLLLPKYLAVNNNIGIVLNSDVDLLEFPLNLEFLEAEFFLYGALGYGLDRVAPQLTKGGPPPIGATKANLDNVTTDIITQFGFQEVGHLRAIQNTVTGFPRPLLNLSSSVFAGVIKDAFGREITPPFDPYRNSLNFLIASYLVPYVGLTGYVGANPNLIKPTSKSLVAGLLGVESGQDAVIRALLYERREMRVEPYNITVAEFTNRISELRNRLGRSGVKDEGLVVPIALGAEGRVSGNVLSANQDSLSYGRTPAEILRIVYGNGNERVPGGFFPRGANGRIARSYI</sequence>
<name>A0A7J6DK48_CANSA</name>